<dbReference type="AlphaFoldDB" id="A0A6J1PJF1"/>
<evidence type="ECO:0000259" key="1">
    <source>
        <dbReference type="PROSITE" id="PS50191"/>
    </source>
</evidence>
<dbReference type="SMART" id="SM00516">
    <property type="entry name" value="SEC14"/>
    <property type="match status" value="1"/>
</dbReference>
<dbReference type="InterPro" id="IPR036273">
    <property type="entry name" value="CRAL/TRIO_N_dom_sf"/>
</dbReference>
<dbReference type="CDD" id="cd00170">
    <property type="entry name" value="SEC14"/>
    <property type="match status" value="1"/>
</dbReference>
<dbReference type="PANTHER" id="PTHR10174">
    <property type="entry name" value="ALPHA-TOCOPHEROL TRANSFER PROTEIN-RELATED"/>
    <property type="match status" value="1"/>
</dbReference>
<reference evidence="3 4" key="1">
    <citation type="submission" date="2025-04" db="UniProtKB">
        <authorList>
            <consortium name="RefSeq"/>
        </authorList>
    </citation>
    <scope>IDENTIFICATION</scope>
    <source>
        <tissue evidence="3 4">Whole body</tissue>
    </source>
</reference>
<dbReference type="SUPFAM" id="SSF52087">
    <property type="entry name" value="CRAL/TRIO domain"/>
    <property type="match status" value="1"/>
</dbReference>
<feature type="domain" description="CRAL-TRIO" evidence="1">
    <location>
        <begin position="104"/>
        <end position="254"/>
    </location>
</feature>
<dbReference type="Proteomes" id="UP000504618">
    <property type="component" value="Unplaced"/>
</dbReference>
<dbReference type="GO" id="GO:0016020">
    <property type="term" value="C:membrane"/>
    <property type="evidence" value="ECO:0007669"/>
    <property type="project" value="TreeGrafter"/>
</dbReference>
<dbReference type="OrthoDB" id="6682367at2759"/>
<protein>
    <submittedName>
        <fullName evidence="3 4">Alpha-tocopherol transfer protein-like isoform X1</fullName>
    </submittedName>
</protein>
<dbReference type="Pfam" id="PF00650">
    <property type="entry name" value="CRAL_TRIO"/>
    <property type="match status" value="1"/>
</dbReference>
<dbReference type="GO" id="GO:1902936">
    <property type="term" value="F:phosphatidylinositol bisphosphate binding"/>
    <property type="evidence" value="ECO:0007669"/>
    <property type="project" value="TreeGrafter"/>
</dbReference>
<proteinExistence type="predicted"/>
<keyword evidence="2" id="KW-1185">Reference proteome</keyword>
<dbReference type="InterPro" id="IPR001251">
    <property type="entry name" value="CRAL-TRIO_dom"/>
</dbReference>
<sequence length="311" mass="36325">MTLLPPTPAQQKRIDKELAPDPEVRKQDIRTLREWLSKQPHLPNHIDDAKLERFLFNCKNSIERCKLILERYYTVRTSLPEFFAARDPLSQDIQDCFTTIECVVLPSLTEEGYRVTIFRLRNPDMEKFSVQAIVRRVLMQLDIRLLEEVCLSNIFVLDLENFSMPHIAKFIPTQSIVRRAMLAVQGSMPYRLAGVYFLHAPSFISNLTNIFYPLLKEKLTQKFYIFNGGGEELHAHLNKDILPNEWGGKAGTFRELNAAWQEKIEKNRDWFLRDEKLSRTNEKARLLESKASCVMMEFEGIQGSFRKLNID</sequence>
<dbReference type="PANTHER" id="PTHR10174:SF224">
    <property type="entry name" value="RETINOL-BINDING PROTEIN PINTA"/>
    <property type="match status" value="1"/>
</dbReference>
<dbReference type="PRINTS" id="PR00180">
    <property type="entry name" value="CRETINALDHBP"/>
</dbReference>
<dbReference type="SUPFAM" id="SSF46938">
    <property type="entry name" value="CRAL/TRIO N-terminal domain"/>
    <property type="match status" value="1"/>
</dbReference>
<evidence type="ECO:0000313" key="3">
    <source>
        <dbReference type="RefSeq" id="XP_024869426.1"/>
    </source>
</evidence>
<accession>A0A6J1PJF1</accession>
<dbReference type="RefSeq" id="XP_024869426.1">
    <property type="nucleotide sequence ID" value="XM_025013658.1"/>
</dbReference>
<dbReference type="Gene3D" id="1.20.5.1200">
    <property type="entry name" value="Alpha-tocopherol transfer"/>
    <property type="match status" value="1"/>
</dbReference>
<evidence type="ECO:0000313" key="4">
    <source>
        <dbReference type="RefSeq" id="XP_024869428.1"/>
    </source>
</evidence>
<dbReference type="Gene3D" id="1.10.8.20">
    <property type="entry name" value="N-terminal domain of phosphatidylinositol transfer protein sec14p"/>
    <property type="match status" value="1"/>
</dbReference>
<evidence type="ECO:0000313" key="2">
    <source>
        <dbReference type="Proteomes" id="UP000504618"/>
    </source>
</evidence>
<dbReference type="InterPro" id="IPR036865">
    <property type="entry name" value="CRAL-TRIO_dom_sf"/>
</dbReference>
<name>A0A6J1PJF1_9HYME</name>
<dbReference type="RefSeq" id="XP_024869428.1">
    <property type="nucleotide sequence ID" value="XM_025013660.1"/>
</dbReference>
<dbReference type="PROSITE" id="PS50191">
    <property type="entry name" value="CRAL_TRIO"/>
    <property type="match status" value="1"/>
</dbReference>
<gene>
    <name evidence="3 4" type="primary">LOC112453102</name>
</gene>
<dbReference type="Gene3D" id="3.40.525.10">
    <property type="entry name" value="CRAL-TRIO lipid binding domain"/>
    <property type="match status" value="1"/>
</dbReference>
<organism evidence="2 4">
    <name type="scientific">Temnothorax curvispinosus</name>
    <dbReference type="NCBI Taxonomy" id="300111"/>
    <lineage>
        <taxon>Eukaryota</taxon>
        <taxon>Metazoa</taxon>
        <taxon>Ecdysozoa</taxon>
        <taxon>Arthropoda</taxon>
        <taxon>Hexapoda</taxon>
        <taxon>Insecta</taxon>
        <taxon>Pterygota</taxon>
        <taxon>Neoptera</taxon>
        <taxon>Endopterygota</taxon>
        <taxon>Hymenoptera</taxon>
        <taxon>Apocrita</taxon>
        <taxon>Aculeata</taxon>
        <taxon>Formicoidea</taxon>
        <taxon>Formicidae</taxon>
        <taxon>Myrmicinae</taxon>
        <taxon>Temnothorax</taxon>
    </lineage>
</organism>
<dbReference type="GeneID" id="112453102"/>